<feature type="domain" description="BppU N-terminal" evidence="2">
    <location>
        <begin position="17"/>
        <end position="156"/>
    </location>
</feature>
<dbReference type="EMBL" id="NGKU01000001">
    <property type="protein sequence ID" value="OTN76717.1"/>
    <property type="molecule type" value="Genomic_DNA"/>
</dbReference>
<accession>A0A242A6P9</accession>
<dbReference type="OrthoDB" id="2193377at2"/>
<name>A0A242A6P9_9ENTE</name>
<proteinExistence type="predicted"/>
<dbReference type="Pfam" id="PF10651">
    <property type="entry name" value="BppU_N"/>
    <property type="match status" value="1"/>
</dbReference>
<organism evidence="3 4">
    <name type="scientific">Candidatus Enterococcus testudinis</name>
    <dbReference type="NCBI Taxonomy" id="1834191"/>
    <lineage>
        <taxon>Bacteria</taxon>
        <taxon>Bacillati</taxon>
        <taxon>Bacillota</taxon>
        <taxon>Bacilli</taxon>
        <taxon>Lactobacillales</taxon>
        <taxon>Enterococcaceae</taxon>
        <taxon>Enterococcus</taxon>
    </lineage>
</organism>
<sequence>MINENQIFKTNETIIQIQAERSQEINTNVVFFSHDKGTARLRFQLRKEMNPYQISEGTEVMICLLFKSQVNDGDGRHIYTAHVEDPLQGLVSMVLEDNILGYVGNVRGSIFIKLPNSQAMDTAGRFNFRIERSPIDDMVPELEELYIHDFTEIQERLRVLRAELEEMESSSGSTNQNLEALRREVSDLENRLLINKKEIENLLSNIQVVQLQEYYHNFENTDEITFTSQEVNKELISILFSSFVDGMAFFHGSLNIEITEDTADGLIELRYRLNNIDVIKPIVKQSVRKGHYNINLYLPMTVTGENYYLFKAYLTSNVAGRIESRNIQATIKGQVLYIQEGDWDGILTATDSYGNLLLEQSPLKIGNHIVTPSRSAQIPTGSKVSDAYGGLGIIGQSLSLSNFNVEARGESEDEV</sequence>
<evidence type="ECO:0000256" key="1">
    <source>
        <dbReference type="SAM" id="Coils"/>
    </source>
</evidence>
<evidence type="ECO:0000259" key="2">
    <source>
        <dbReference type="Pfam" id="PF10651"/>
    </source>
</evidence>
<gene>
    <name evidence="3" type="ORF">A5886_001796</name>
</gene>
<keyword evidence="1" id="KW-0175">Coiled coil</keyword>
<dbReference type="Gene3D" id="2.60.40.3350">
    <property type="match status" value="1"/>
</dbReference>
<evidence type="ECO:0000313" key="3">
    <source>
        <dbReference type="EMBL" id="OTN76717.1"/>
    </source>
</evidence>
<dbReference type="AlphaFoldDB" id="A0A242A6P9"/>
<feature type="coiled-coil region" evidence="1">
    <location>
        <begin position="150"/>
        <end position="205"/>
    </location>
</feature>
<dbReference type="Proteomes" id="UP000195043">
    <property type="component" value="Unassembled WGS sequence"/>
</dbReference>
<keyword evidence="4" id="KW-1185">Reference proteome</keyword>
<reference evidence="3 4" key="1">
    <citation type="submission" date="2017-05" db="EMBL/GenBank/DDBJ databases">
        <title>The Genome Sequence of Enterococcus sp. 8G7_MSG3316.</title>
        <authorList>
            <consortium name="The Broad Institute Genomics Platform"/>
            <consortium name="The Broad Institute Genomic Center for Infectious Diseases"/>
            <person name="Earl A."/>
            <person name="Manson A."/>
            <person name="Schwartman J."/>
            <person name="Gilmore M."/>
            <person name="Abouelleil A."/>
            <person name="Cao P."/>
            <person name="Chapman S."/>
            <person name="Cusick C."/>
            <person name="Shea T."/>
            <person name="Young S."/>
            <person name="Neafsey D."/>
            <person name="Nusbaum C."/>
            <person name="Birren B."/>
        </authorList>
    </citation>
    <scope>NUCLEOTIDE SEQUENCE [LARGE SCALE GENOMIC DNA]</scope>
    <source>
        <strain evidence="3 4">8G7_MSG3316</strain>
    </source>
</reference>
<protein>
    <recommendedName>
        <fullName evidence="2">BppU N-terminal domain-containing protein</fullName>
    </recommendedName>
</protein>
<evidence type="ECO:0000313" key="4">
    <source>
        <dbReference type="Proteomes" id="UP000195043"/>
    </source>
</evidence>
<dbReference type="RefSeq" id="WP_086274664.1">
    <property type="nucleotide sequence ID" value="NZ_NGKU01000001.1"/>
</dbReference>
<dbReference type="InterPro" id="IPR018913">
    <property type="entry name" value="BppU_N"/>
</dbReference>
<dbReference type="STRING" id="1834191.A5886_001796"/>
<comment type="caution">
    <text evidence="3">The sequence shown here is derived from an EMBL/GenBank/DDBJ whole genome shotgun (WGS) entry which is preliminary data.</text>
</comment>